<protein>
    <submittedName>
        <fullName evidence="1">Uncharacterized protein</fullName>
    </submittedName>
</protein>
<gene>
    <name evidence="1" type="ORF">KC01_LOCUS22563</name>
</gene>
<dbReference type="PANTHER" id="PTHR33480:SF5">
    <property type="entry name" value="SI:DKEY-51D8.9"/>
    <property type="match status" value="1"/>
</dbReference>
<name>A0AAV2KX26_KNICA</name>
<dbReference type="PANTHER" id="PTHR33480">
    <property type="entry name" value="SET DOMAIN-CONTAINING PROTEIN-RELATED"/>
    <property type="match status" value="1"/>
</dbReference>
<organism evidence="1 2">
    <name type="scientific">Knipowitschia caucasica</name>
    <name type="common">Caucasian dwarf goby</name>
    <name type="synonym">Pomatoschistus caucasicus</name>
    <dbReference type="NCBI Taxonomy" id="637954"/>
    <lineage>
        <taxon>Eukaryota</taxon>
        <taxon>Metazoa</taxon>
        <taxon>Chordata</taxon>
        <taxon>Craniata</taxon>
        <taxon>Vertebrata</taxon>
        <taxon>Euteleostomi</taxon>
        <taxon>Actinopterygii</taxon>
        <taxon>Neopterygii</taxon>
        <taxon>Teleostei</taxon>
        <taxon>Neoteleostei</taxon>
        <taxon>Acanthomorphata</taxon>
        <taxon>Gobiaria</taxon>
        <taxon>Gobiiformes</taxon>
        <taxon>Gobioidei</taxon>
        <taxon>Gobiidae</taxon>
        <taxon>Gobiinae</taxon>
        <taxon>Knipowitschia</taxon>
    </lineage>
</organism>
<accession>A0AAV2KX26</accession>
<dbReference type="AlphaFoldDB" id="A0AAV2KX26"/>
<proteinExistence type="predicted"/>
<dbReference type="Proteomes" id="UP001497482">
    <property type="component" value="Chromosome 2"/>
</dbReference>
<sequence>MKSDVVGENKAKKFKELLDKMWSDYVSANAHSSIEQNKWNKDDSVPLTKDIVALQNHLRTIEDQAIADLRQNVTVSSYKQLSESLLAQVIVFNKKREGEASRITLETFKSADTGHMNKDMKHCHL</sequence>
<dbReference type="EMBL" id="OZ035824">
    <property type="protein sequence ID" value="CAL1593455.1"/>
    <property type="molecule type" value="Genomic_DNA"/>
</dbReference>
<evidence type="ECO:0000313" key="1">
    <source>
        <dbReference type="EMBL" id="CAL1593455.1"/>
    </source>
</evidence>
<evidence type="ECO:0000313" key="2">
    <source>
        <dbReference type="Proteomes" id="UP001497482"/>
    </source>
</evidence>
<keyword evidence="2" id="KW-1185">Reference proteome</keyword>
<reference evidence="1 2" key="1">
    <citation type="submission" date="2024-04" db="EMBL/GenBank/DDBJ databases">
        <authorList>
            <person name="Waldvogel A.-M."/>
            <person name="Schoenle A."/>
        </authorList>
    </citation>
    <scope>NUCLEOTIDE SEQUENCE [LARGE SCALE GENOMIC DNA]</scope>
</reference>